<keyword evidence="3" id="KW-1185">Reference proteome</keyword>
<evidence type="ECO:0000313" key="3">
    <source>
        <dbReference type="Proteomes" id="UP000000263"/>
    </source>
</evidence>
<evidence type="ECO:0000256" key="1">
    <source>
        <dbReference type="SAM" id="MobiDB-lite"/>
    </source>
</evidence>
<dbReference type="STRING" id="383372.Rcas_1191"/>
<protein>
    <submittedName>
        <fullName evidence="2">Uncharacterized protein</fullName>
    </submittedName>
</protein>
<accession>A7NII8</accession>
<dbReference type="HOGENOM" id="CLU_3084291_0_0_0"/>
<dbReference type="KEGG" id="rca:Rcas_1191"/>
<name>A7NII8_ROSCS</name>
<evidence type="ECO:0000313" key="2">
    <source>
        <dbReference type="EMBL" id="ABU57288.1"/>
    </source>
</evidence>
<proteinExistence type="predicted"/>
<feature type="region of interest" description="Disordered" evidence="1">
    <location>
        <begin position="1"/>
        <end position="52"/>
    </location>
</feature>
<dbReference type="Proteomes" id="UP000000263">
    <property type="component" value="Chromosome"/>
</dbReference>
<feature type="compositionally biased region" description="Polar residues" evidence="1">
    <location>
        <begin position="1"/>
        <end position="12"/>
    </location>
</feature>
<dbReference type="EMBL" id="CP000804">
    <property type="protein sequence ID" value="ABU57288.1"/>
    <property type="molecule type" value="Genomic_DNA"/>
</dbReference>
<reference evidence="2 3" key="1">
    <citation type="submission" date="2007-08" db="EMBL/GenBank/DDBJ databases">
        <title>Complete sequence of Roseiflexus castenholzii DSM 13941.</title>
        <authorList>
            <consortium name="US DOE Joint Genome Institute"/>
            <person name="Copeland A."/>
            <person name="Lucas S."/>
            <person name="Lapidus A."/>
            <person name="Barry K."/>
            <person name="Glavina del Rio T."/>
            <person name="Dalin E."/>
            <person name="Tice H."/>
            <person name="Pitluck S."/>
            <person name="Thompson L.S."/>
            <person name="Brettin T."/>
            <person name="Bruce D."/>
            <person name="Detter J.C."/>
            <person name="Han C."/>
            <person name="Tapia R."/>
            <person name="Schmutz J."/>
            <person name="Larimer F."/>
            <person name="Land M."/>
            <person name="Hauser L."/>
            <person name="Kyrpides N."/>
            <person name="Mikhailova N."/>
            <person name="Bryant D.A."/>
            <person name="Hanada S."/>
            <person name="Tsukatani Y."/>
            <person name="Richardson P."/>
        </authorList>
    </citation>
    <scope>NUCLEOTIDE SEQUENCE [LARGE SCALE GENOMIC DNA]</scope>
    <source>
        <strain evidence="3">DSM 13941 / HLO8</strain>
    </source>
</reference>
<organism evidence="2 3">
    <name type="scientific">Roseiflexus castenholzii (strain DSM 13941 / HLO8)</name>
    <dbReference type="NCBI Taxonomy" id="383372"/>
    <lineage>
        <taxon>Bacteria</taxon>
        <taxon>Bacillati</taxon>
        <taxon>Chloroflexota</taxon>
        <taxon>Chloroflexia</taxon>
        <taxon>Chloroflexales</taxon>
        <taxon>Roseiflexineae</taxon>
        <taxon>Roseiflexaceae</taxon>
        <taxon>Roseiflexus</taxon>
    </lineage>
</organism>
<sequence>MFARSRQFTLQRQRPECDTGNQGKPENHPHTYAPGSRERQDRSYFILTDSIL</sequence>
<dbReference type="AlphaFoldDB" id="A7NII8"/>
<gene>
    <name evidence="2" type="ordered locus">Rcas_1191</name>
</gene>